<dbReference type="Pfam" id="PF13353">
    <property type="entry name" value="Fer4_12"/>
    <property type="match status" value="1"/>
</dbReference>
<protein>
    <submittedName>
        <fullName evidence="12">Pyruvate formate-lyase activating enzyme</fullName>
        <ecNumber evidence="12">1.97.1.4</ecNumber>
    </submittedName>
</protein>
<feature type="domain" description="Radical SAM core" evidence="11">
    <location>
        <begin position="16"/>
        <end position="122"/>
    </location>
</feature>
<dbReference type="PANTHER" id="PTHR30352">
    <property type="entry name" value="PYRUVATE FORMATE-LYASE-ACTIVATING ENZYME"/>
    <property type="match status" value="1"/>
</dbReference>
<proteinExistence type="inferred from homology"/>
<dbReference type="KEGG" id="rpne:NCTC8284_03638"/>
<sequence length="122" mass="13759">MSVLGKIHSFESCGTVDGPGIRFILFMQGCLMRCKYCHNRDTWDLDGGREISIDELMKEVVSYRHFMNATGGGVTASGGEAILQAEFVRDWFRACKKRELILVLIPMVLFAIMIILLTSYSM</sequence>
<keyword evidence="6" id="KW-0479">Metal-binding</keyword>
<keyword evidence="10" id="KW-0812">Transmembrane</keyword>
<dbReference type="GO" id="GO:0016829">
    <property type="term" value="F:lyase activity"/>
    <property type="evidence" value="ECO:0007669"/>
    <property type="project" value="UniProtKB-KW"/>
</dbReference>
<evidence type="ECO:0000256" key="7">
    <source>
        <dbReference type="ARBA" id="ARBA00023002"/>
    </source>
</evidence>
<dbReference type="PROSITE" id="PS01087">
    <property type="entry name" value="RADICAL_ACTIVATING"/>
    <property type="match status" value="1"/>
</dbReference>
<dbReference type="GO" id="GO:0051539">
    <property type="term" value="F:4 iron, 4 sulfur cluster binding"/>
    <property type="evidence" value="ECO:0007669"/>
    <property type="project" value="UniProtKB-KW"/>
</dbReference>
<evidence type="ECO:0000256" key="9">
    <source>
        <dbReference type="ARBA" id="ARBA00023014"/>
    </source>
</evidence>
<dbReference type="InterPro" id="IPR001989">
    <property type="entry name" value="Radical_activat_CS"/>
</dbReference>
<dbReference type="SFLD" id="SFLDG01066">
    <property type="entry name" value="organic_radical-activating_enz"/>
    <property type="match status" value="1"/>
</dbReference>
<keyword evidence="8" id="KW-0408">Iron</keyword>
<dbReference type="EMBL" id="LR134405">
    <property type="protein sequence ID" value="VEH68405.1"/>
    <property type="molecule type" value="Genomic_DNA"/>
</dbReference>
<gene>
    <name evidence="12" type="primary">pflA_2</name>
    <name evidence="12" type="ORF">NCTC8284_03638</name>
</gene>
<keyword evidence="5" id="KW-0949">S-adenosyl-L-methionine</keyword>
<dbReference type="PANTHER" id="PTHR30352:SF5">
    <property type="entry name" value="PYRUVATE FORMATE-LYASE 1-ACTIVATING ENZYME"/>
    <property type="match status" value="1"/>
</dbReference>
<evidence type="ECO:0000256" key="2">
    <source>
        <dbReference type="ARBA" id="ARBA00009777"/>
    </source>
</evidence>
<dbReference type="InterPro" id="IPR058240">
    <property type="entry name" value="rSAM_sf"/>
</dbReference>
<dbReference type="SFLD" id="SFLDS00029">
    <property type="entry name" value="Radical_SAM"/>
    <property type="match status" value="1"/>
</dbReference>
<evidence type="ECO:0000259" key="11">
    <source>
        <dbReference type="PROSITE" id="PS51918"/>
    </source>
</evidence>
<dbReference type="SUPFAM" id="SSF102114">
    <property type="entry name" value="Radical SAM enzymes"/>
    <property type="match status" value="1"/>
</dbReference>
<keyword evidence="3" id="KW-0004">4Fe-4S</keyword>
<organism evidence="12 13">
    <name type="scientific">Rodentibacter pneumotropicus</name>
    <dbReference type="NCBI Taxonomy" id="758"/>
    <lineage>
        <taxon>Bacteria</taxon>
        <taxon>Pseudomonadati</taxon>
        <taxon>Pseudomonadota</taxon>
        <taxon>Gammaproteobacteria</taxon>
        <taxon>Pasteurellales</taxon>
        <taxon>Pasteurellaceae</taxon>
        <taxon>Rodentibacter</taxon>
    </lineage>
</organism>
<name>A0A3S4XW14_9PAST</name>
<dbReference type="GO" id="GO:0046872">
    <property type="term" value="F:metal ion binding"/>
    <property type="evidence" value="ECO:0007669"/>
    <property type="project" value="UniProtKB-KW"/>
</dbReference>
<comment type="similarity">
    <text evidence="2">Belongs to the organic radical-activating enzymes family.</text>
</comment>
<dbReference type="InterPro" id="IPR007197">
    <property type="entry name" value="rSAM"/>
</dbReference>
<accession>A0A3S4XW14</accession>
<keyword evidence="4" id="KW-0313">Glucose metabolism</keyword>
<dbReference type="InterPro" id="IPR013785">
    <property type="entry name" value="Aldolase_TIM"/>
</dbReference>
<dbReference type="InterPro" id="IPR034457">
    <property type="entry name" value="Organic_radical-activating"/>
</dbReference>
<dbReference type="PROSITE" id="PS51918">
    <property type="entry name" value="RADICAL_SAM"/>
    <property type="match status" value="1"/>
</dbReference>
<reference evidence="12 13" key="1">
    <citation type="submission" date="2018-12" db="EMBL/GenBank/DDBJ databases">
        <authorList>
            <consortium name="Pathogen Informatics"/>
        </authorList>
    </citation>
    <scope>NUCLEOTIDE SEQUENCE [LARGE SCALE GENOMIC DNA]</scope>
    <source>
        <strain evidence="12 13">NCTC8284</strain>
    </source>
</reference>
<dbReference type="EC" id="1.97.1.4" evidence="12"/>
<keyword evidence="10" id="KW-0472">Membrane</keyword>
<dbReference type="Gene3D" id="3.20.20.70">
    <property type="entry name" value="Aldolase class I"/>
    <property type="match status" value="1"/>
</dbReference>
<evidence type="ECO:0000256" key="3">
    <source>
        <dbReference type="ARBA" id="ARBA00022485"/>
    </source>
</evidence>
<keyword evidence="9" id="KW-0411">Iron-sulfur</keyword>
<evidence type="ECO:0000256" key="6">
    <source>
        <dbReference type="ARBA" id="ARBA00022723"/>
    </source>
</evidence>
<dbReference type="GO" id="GO:0006006">
    <property type="term" value="P:glucose metabolic process"/>
    <property type="evidence" value="ECO:0007669"/>
    <property type="project" value="UniProtKB-KW"/>
</dbReference>
<keyword evidence="10" id="KW-1133">Transmembrane helix</keyword>
<evidence type="ECO:0000313" key="13">
    <source>
        <dbReference type="Proteomes" id="UP000278733"/>
    </source>
</evidence>
<dbReference type="Proteomes" id="UP000278733">
    <property type="component" value="Chromosome"/>
</dbReference>
<evidence type="ECO:0000256" key="10">
    <source>
        <dbReference type="SAM" id="Phobius"/>
    </source>
</evidence>
<evidence type="ECO:0000256" key="8">
    <source>
        <dbReference type="ARBA" id="ARBA00023004"/>
    </source>
</evidence>
<evidence type="ECO:0000256" key="4">
    <source>
        <dbReference type="ARBA" id="ARBA00022526"/>
    </source>
</evidence>
<dbReference type="AlphaFoldDB" id="A0A3S4XW14"/>
<keyword evidence="7 12" id="KW-0560">Oxidoreductase</keyword>
<evidence type="ECO:0000313" key="12">
    <source>
        <dbReference type="EMBL" id="VEH68405.1"/>
    </source>
</evidence>
<keyword evidence="12" id="KW-0670">Pyruvate</keyword>
<comment type="cofactor">
    <cofactor evidence="1">
        <name>[4Fe-4S] cluster</name>
        <dbReference type="ChEBI" id="CHEBI:49883"/>
    </cofactor>
</comment>
<evidence type="ECO:0000256" key="1">
    <source>
        <dbReference type="ARBA" id="ARBA00001966"/>
    </source>
</evidence>
<keyword evidence="4" id="KW-0119">Carbohydrate metabolism</keyword>
<dbReference type="GO" id="GO:0043365">
    <property type="term" value="F:[formate-C-acetyltransferase]-activating enzyme activity"/>
    <property type="evidence" value="ECO:0007669"/>
    <property type="project" value="UniProtKB-EC"/>
</dbReference>
<evidence type="ECO:0000256" key="5">
    <source>
        <dbReference type="ARBA" id="ARBA00022691"/>
    </source>
</evidence>
<keyword evidence="12" id="KW-0456">Lyase</keyword>
<feature type="transmembrane region" description="Helical" evidence="10">
    <location>
        <begin position="100"/>
        <end position="120"/>
    </location>
</feature>